<reference evidence="6" key="1">
    <citation type="journal article" date="2020" name="mSystems">
        <title>Genome- and Community-Level Interaction Insights into Carbon Utilization and Element Cycling Functions of Hydrothermarchaeota in Hydrothermal Sediment.</title>
        <authorList>
            <person name="Zhou Z."/>
            <person name="Liu Y."/>
            <person name="Xu W."/>
            <person name="Pan J."/>
            <person name="Luo Z.H."/>
            <person name="Li M."/>
        </authorList>
    </citation>
    <scope>NUCLEOTIDE SEQUENCE [LARGE SCALE GENOMIC DNA]</scope>
    <source>
        <strain evidence="5">SpSt-618</strain>
        <strain evidence="6">SpSt-657</strain>
    </source>
</reference>
<dbReference type="PROSITE" id="PS00211">
    <property type="entry name" value="ABC_TRANSPORTER_1"/>
    <property type="match status" value="1"/>
</dbReference>
<proteinExistence type="predicted"/>
<dbReference type="InterPro" id="IPR017871">
    <property type="entry name" value="ABC_transporter-like_CS"/>
</dbReference>
<evidence type="ECO:0000313" key="6">
    <source>
        <dbReference type="EMBL" id="HGQ18811.1"/>
    </source>
</evidence>
<dbReference type="AlphaFoldDB" id="A0A7J3JS30"/>
<sequence length="336" mass="37727">MTEVLHLDDAIIVRDLVKRYRVKKKTGLFRSHIEVIEALRGVSFTVNYGEVVGLLGPNGAGKTTTIKILATLLLPDSGEAYVAGYNVVKEASEIRKRIGIMLTVEKGFYGKLTGRENLEYFAALYGLDGRRSRERINYLIKLLELDKLGADYKLLEEFSLGMKARLSLARALLSDAPILLLDEPTLGLDPPSARRIRELVKDLAHREGKAVLYTTHNMFEAELVCDRILLINRGTIVVEGTPHELKMRIPKLRVVTVSIRGEGGSIHQILDTLGTKYEVKTEENGIYSVRIHAEKPEDIFNDVMKKLIANSFEIISARIEEPTLEDVFIYFSEGSL</sequence>
<keyword evidence="3 6" id="KW-0067">ATP-binding</keyword>
<dbReference type="EMBL" id="DTAI01000195">
    <property type="protein sequence ID" value="HGN37197.1"/>
    <property type="molecule type" value="Genomic_DNA"/>
</dbReference>
<dbReference type="InterPro" id="IPR003593">
    <property type="entry name" value="AAA+_ATPase"/>
</dbReference>
<evidence type="ECO:0000259" key="4">
    <source>
        <dbReference type="PROSITE" id="PS50893"/>
    </source>
</evidence>
<name>A0A7J3JS30_9CREN</name>
<dbReference type="InterPro" id="IPR050763">
    <property type="entry name" value="ABC_transporter_ATP-binding"/>
</dbReference>
<dbReference type="InterPro" id="IPR025302">
    <property type="entry name" value="DrrA1/2-like_C"/>
</dbReference>
<evidence type="ECO:0000256" key="2">
    <source>
        <dbReference type="ARBA" id="ARBA00022741"/>
    </source>
</evidence>
<dbReference type="SUPFAM" id="SSF52540">
    <property type="entry name" value="P-loop containing nucleoside triphosphate hydrolases"/>
    <property type="match status" value="1"/>
</dbReference>
<organism evidence="6">
    <name type="scientific">Ignisphaera aggregans</name>
    <dbReference type="NCBI Taxonomy" id="334771"/>
    <lineage>
        <taxon>Archaea</taxon>
        <taxon>Thermoproteota</taxon>
        <taxon>Thermoprotei</taxon>
        <taxon>Desulfurococcales</taxon>
        <taxon>Desulfurococcaceae</taxon>
        <taxon>Ignisphaera</taxon>
    </lineage>
</organism>
<feature type="domain" description="ABC transporter" evidence="4">
    <location>
        <begin position="11"/>
        <end position="258"/>
    </location>
</feature>
<dbReference type="EMBL" id="DTBZ01000143">
    <property type="protein sequence ID" value="HGQ18811.1"/>
    <property type="molecule type" value="Genomic_DNA"/>
</dbReference>
<dbReference type="InterPro" id="IPR003439">
    <property type="entry name" value="ABC_transporter-like_ATP-bd"/>
</dbReference>
<dbReference type="InterPro" id="IPR027417">
    <property type="entry name" value="P-loop_NTPase"/>
</dbReference>
<evidence type="ECO:0000313" key="5">
    <source>
        <dbReference type="EMBL" id="HGN37197.1"/>
    </source>
</evidence>
<dbReference type="Pfam" id="PF00005">
    <property type="entry name" value="ABC_tran"/>
    <property type="match status" value="1"/>
</dbReference>
<comment type="caution">
    <text evidence="6">The sequence shown here is derived from an EMBL/GenBank/DDBJ whole genome shotgun (WGS) entry which is preliminary data.</text>
</comment>
<keyword evidence="2" id="KW-0547">Nucleotide-binding</keyword>
<dbReference type="GO" id="GO:0016887">
    <property type="term" value="F:ATP hydrolysis activity"/>
    <property type="evidence" value="ECO:0007669"/>
    <property type="project" value="InterPro"/>
</dbReference>
<dbReference type="Pfam" id="PF13732">
    <property type="entry name" value="DrrA1-3_C"/>
    <property type="match status" value="1"/>
</dbReference>
<dbReference type="SMART" id="SM00382">
    <property type="entry name" value="AAA"/>
    <property type="match status" value="1"/>
</dbReference>
<accession>A0A7J3JS30</accession>
<dbReference type="PANTHER" id="PTHR42711:SF18">
    <property type="entry name" value="ABC TRANSPORTER, ATP-BINDING PROTEIN"/>
    <property type="match status" value="1"/>
</dbReference>
<evidence type="ECO:0000256" key="1">
    <source>
        <dbReference type="ARBA" id="ARBA00022448"/>
    </source>
</evidence>
<gene>
    <name evidence="5" type="ORF">ENT87_06590</name>
    <name evidence="6" type="ORF">ENU30_07570</name>
</gene>
<dbReference type="PANTHER" id="PTHR42711">
    <property type="entry name" value="ABC TRANSPORTER ATP-BINDING PROTEIN"/>
    <property type="match status" value="1"/>
</dbReference>
<keyword evidence="1" id="KW-0813">Transport</keyword>
<dbReference type="PROSITE" id="PS50893">
    <property type="entry name" value="ABC_TRANSPORTER_2"/>
    <property type="match status" value="1"/>
</dbReference>
<protein>
    <submittedName>
        <fullName evidence="6">ABC transporter ATP-binding protein</fullName>
    </submittedName>
</protein>
<evidence type="ECO:0000256" key="3">
    <source>
        <dbReference type="ARBA" id="ARBA00022840"/>
    </source>
</evidence>
<dbReference type="Gene3D" id="3.40.50.300">
    <property type="entry name" value="P-loop containing nucleotide triphosphate hydrolases"/>
    <property type="match status" value="1"/>
</dbReference>
<dbReference type="GO" id="GO:0005524">
    <property type="term" value="F:ATP binding"/>
    <property type="evidence" value="ECO:0007669"/>
    <property type="project" value="UniProtKB-KW"/>
</dbReference>